<evidence type="ECO:0000256" key="15">
    <source>
        <dbReference type="ARBA" id="ARBA00023204"/>
    </source>
</evidence>
<comment type="cofactor">
    <cofactor evidence="1">
        <name>Mg(2+)</name>
        <dbReference type="ChEBI" id="CHEBI:18420"/>
    </cofactor>
</comment>
<comment type="function">
    <text evidence="20">Repair polymerase that plays a key role in base-excision repair. During this process, the damaged base is excised by specific DNA glycosylases, the DNA backbone is nicked at the abasic site by an apurinic/apyrimidic (AP) endonuclease, and POLB removes 5'-deoxyribose-phosphate from the preincised AP site acting as a 5'-deoxyribose-phosphate lyase (5'-dRP lyase); through its DNA polymerase activity, it adds one nucleotide to the 3' end of the arising single-nucleotide gap. Conducts 'gap-filling' DNA synthesis in a stepwise distributive fashion rather than in a processive fashion as for other DNA polymerases. It is also able to cleave sugar-phosphate bonds 3' to an intact AP site, acting as an AP lyase.</text>
</comment>
<dbReference type="InterPro" id="IPR016195">
    <property type="entry name" value="Pol/histidinol_Pase-like"/>
</dbReference>
<dbReference type="Pfam" id="PF14716">
    <property type="entry name" value="HHH_8"/>
    <property type="match status" value="1"/>
</dbReference>
<dbReference type="PRINTS" id="PR00870">
    <property type="entry name" value="DNAPOLXBETA"/>
</dbReference>
<evidence type="ECO:0000256" key="6">
    <source>
        <dbReference type="ARBA" id="ARBA00022481"/>
    </source>
</evidence>
<organism evidence="25 26">
    <name type="scientific">Rhodococcus opacus</name>
    <name type="common">Nocardia opaca</name>
    <dbReference type="NCBI Taxonomy" id="37919"/>
    <lineage>
        <taxon>Bacteria</taxon>
        <taxon>Bacillati</taxon>
        <taxon>Actinomycetota</taxon>
        <taxon>Actinomycetes</taxon>
        <taxon>Mycobacteriales</taxon>
        <taxon>Nocardiaceae</taxon>
        <taxon>Rhodococcus</taxon>
    </lineage>
</organism>
<dbReference type="EC" id="2.7.7.7" evidence="3"/>
<dbReference type="GO" id="GO:0003677">
    <property type="term" value="F:DNA binding"/>
    <property type="evidence" value="ECO:0007669"/>
    <property type="project" value="InterPro"/>
</dbReference>
<dbReference type="InterPro" id="IPR003141">
    <property type="entry name" value="Pol/His_phosphatase_N"/>
</dbReference>
<evidence type="ECO:0000256" key="5">
    <source>
        <dbReference type="ARBA" id="ARBA00020020"/>
    </source>
</evidence>
<evidence type="ECO:0000256" key="17">
    <source>
        <dbReference type="ARBA" id="ARBA00035726"/>
    </source>
</evidence>
<evidence type="ECO:0000313" key="26">
    <source>
        <dbReference type="Proteomes" id="UP000186108"/>
    </source>
</evidence>
<dbReference type="NCBIfam" id="NF006375">
    <property type="entry name" value="PRK08609.1"/>
    <property type="match status" value="1"/>
</dbReference>
<feature type="domain" description="Helix-hairpin-helix DNA-binding motif class 1" evidence="22">
    <location>
        <begin position="138"/>
        <end position="157"/>
    </location>
</feature>
<evidence type="ECO:0000259" key="24">
    <source>
        <dbReference type="SMART" id="SM00483"/>
    </source>
</evidence>
<dbReference type="Pfam" id="PF14791">
    <property type="entry name" value="DNA_pol_B_thumb"/>
    <property type="match status" value="1"/>
</dbReference>
<dbReference type="SMART" id="SM00481">
    <property type="entry name" value="POLIIIAc"/>
    <property type="match status" value="1"/>
</dbReference>
<evidence type="ECO:0000256" key="16">
    <source>
        <dbReference type="ARBA" id="ARBA00035717"/>
    </source>
</evidence>
<dbReference type="GO" id="GO:0006281">
    <property type="term" value="P:DNA repair"/>
    <property type="evidence" value="ECO:0007669"/>
    <property type="project" value="UniProtKB-KW"/>
</dbReference>
<dbReference type="InterPro" id="IPR004013">
    <property type="entry name" value="PHP_dom"/>
</dbReference>
<dbReference type="InterPro" id="IPR050243">
    <property type="entry name" value="PHP_phosphatase"/>
</dbReference>
<feature type="domain" description="Helix-hairpin-helix DNA-binding motif class 1" evidence="22">
    <location>
        <begin position="63"/>
        <end position="82"/>
    </location>
</feature>
<feature type="domain" description="DNA-directed DNA polymerase X" evidence="24">
    <location>
        <begin position="14"/>
        <end position="327"/>
    </location>
</feature>
<evidence type="ECO:0000256" key="11">
    <source>
        <dbReference type="ARBA" id="ARBA00022763"/>
    </source>
</evidence>
<dbReference type="SUPFAM" id="SSF47781">
    <property type="entry name" value="RuvA domain 2-like"/>
    <property type="match status" value="1"/>
</dbReference>
<keyword evidence="8" id="KW-0808">Transferase</keyword>
<keyword evidence="14" id="KW-0915">Sodium</keyword>
<evidence type="ECO:0000256" key="8">
    <source>
        <dbReference type="ARBA" id="ARBA00022679"/>
    </source>
</evidence>
<dbReference type="InterPro" id="IPR027421">
    <property type="entry name" value="DNA_pol_lamdba_lyase_dom_sf"/>
</dbReference>
<dbReference type="Gene3D" id="3.30.210.10">
    <property type="entry name" value="DNA polymerase, thumb domain"/>
    <property type="match status" value="1"/>
</dbReference>
<dbReference type="GO" id="GO:0003887">
    <property type="term" value="F:DNA-directed DNA polymerase activity"/>
    <property type="evidence" value="ECO:0007669"/>
    <property type="project" value="UniProtKB-KW"/>
</dbReference>
<accession>A0A1B1K5R5</accession>
<dbReference type="SUPFAM" id="SSF89550">
    <property type="entry name" value="PHP domain-like"/>
    <property type="match status" value="1"/>
</dbReference>
<dbReference type="Proteomes" id="UP000186108">
    <property type="component" value="Chromosome"/>
</dbReference>
<dbReference type="InterPro" id="IPR010994">
    <property type="entry name" value="RuvA_2-like"/>
</dbReference>
<gene>
    <name evidence="25" type="ORF">R1CP_16345</name>
</gene>
<sequence>MVGMEGKGGAQMPRSNDAVAGMLQEYSELLAISGRAPFKVRAYEKAARTVAGHPAEIAGMDAKALEKIPNVGSHIARKVREFLDTGSVTELVDLRSRVPEGLRTLLTVPGLGPKRAHQVYEELGITSIEGLLQALHGHVLRELRGWGAKSEENLAESLRDAHSAGGRVQLAFALGLATQLLDSISRIPQVRRAAYAGSLRRMRDTVGDIDLLVAAQDSEPIMTAVVGLPLVARVLVHGPTRTSVITTTGMQVDVRVVDPSVWGAALMYFTGSKAHNIQVRELAGRRGMKLSEYGLFDIETGRLVAAETEEVVYAELGMPWIPPTLREGGGEVEAACNEKLPEVLELNDIRGDLHTHTDLTDGVATLEDMVAAAKARGYEYYAITDHAPLLYMQRMTTVKALAQRQRIRELERRTGIQLLHGTELNIQPDGSLDWDDEFLSTFDIVVASVHSQFRQSRDEMTARVLRAIEHPCVNVIGHPTARLIGTRAPIDIDLDAIFCAAARTGTALEINASPDRLDLSGDLVRRARHFRVRFAVSTDAHAVPHLDNMRFGVATAQRGWASPTEIINAYPLDELNPFLAKQRHGAPP</sequence>
<protein>
    <recommendedName>
        <fullName evidence="5">DNA polymerase beta</fullName>
        <ecNumber evidence="3">2.7.7.7</ecNumber>
        <ecNumber evidence="4">4.2.99.18</ecNumber>
    </recommendedName>
    <alternativeName>
        <fullName evidence="16">5'-deoxyribose-phosphate lyase</fullName>
    </alternativeName>
    <alternativeName>
        <fullName evidence="17">AP lyase</fullName>
    </alternativeName>
</protein>
<dbReference type="InterPro" id="IPR022311">
    <property type="entry name" value="PolX-like"/>
</dbReference>
<dbReference type="PANTHER" id="PTHR36928:SF1">
    <property type="entry name" value="PHOSPHATASE YCDX-RELATED"/>
    <property type="match status" value="1"/>
</dbReference>
<dbReference type="AlphaFoldDB" id="A0A1B1K5R5"/>
<dbReference type="PATRIC" id="fig|37919.13.peg.3380"/>
<dbReference type="GO" id="GO:0008270">
    <property type="term" value="F:zinc ion binding"/>
    <property type="evidence" value="ECO:0007669"/>
    <property type="project" value="TreeGrafter"/>
</dbReference>
<dbReference type="Gene3D" id="3.20.20.140">
    <property type="entry name" value="Metal-dependent hydrolases"/>
    <property type="match status" value="1"/>
</dbReference>
<dbReference type="InterPro" id="IPR047967">
    <property type="entry name" value="PolX_PHP"/>
</dbReference>
<dbReference type="Gene3D" id="1.10.150.20">
    <property type="entry name" value="5' to 3' exonuclease, C-terminal subdomain"/>
    <property type="match status" value="1"/>
</dbReference>
<evidence type="ECO:0000313" key="25">
    <source>
        <dbReference type="EMBL" id="ANS27957.1"/>
    </source>
</evidence>
<evidence type="ECO:0000259" key="22">
    <source>
        <dbReference type="SMART" id="SM00278"/>
    </source>
</evidence>
<evidence type="ECO:0000256" key="7">
    <source>
        <dbReference type="ARBA" id="ARBA00022634"/>
    </source>
</evidence>
<evidence type="ECO:0000256" key="13">
    <source>
        <dbReference type="ARBA" id="ARBA00022932"/>
    </source>
</evidence>
<keyword evidence="9" id="KW-0548">Nucleotidyltransferase</keyword>
<dbReference type="InterPro" id="IPR029398">
    <property type="entry name" value="PolB_thumb"/>
</dbReference>
<keyword evidence="6" id="KW-0488">Methylation</keyword>
<dbReference type="CDD" id="cd00141">
    <property type="entry name" value="NT_POLXc"/>
    <property type="match status" value="1"/>
</dbReference>
<dbReference type="Gene3D" id="3.30.460.10">
    <property type="entry name" value="Beta Polymerase, domain 2"/>
    <property type="match status" value="1"/>
</dbReference>
<dbReference type="CDD" id="cd07436">
    <property type="entry name" value="PHP_PolX"/>
    <property type="match status" value="1"/>
</dbReference>
<evidence type="ECO:0000256" key="4">
    <source>
        <dbReference type="ARBA" id="ARBA00012720"/>
    </source>
</evidence>
<dbReference type="InterPro" id="IPR043519">
    <property type="entry name" value="NT_sf"/>
</dbReference>
<keyword evidence="11" id="KW-0227">DNA damage</keyword>
<keyword evidence="12" id="KW-0832">Ubl conjugation</keyword>
<dbReference type="Gene3D" id="1.10.150.110">
    <property type="entry name" value="DNA polymerase beta, N-terminal domain-like"/>
    <property type="match status" value="1"/>
</dbReference>
<comment type="catalytic activity">
    <reaction evidence="19">
        <text>a 5'-end 2'-deoxyribose-2'-deoxyribonucleotide-DNA = (2E,4S)-4-hydroxypenten-2-al-5-phosphate + a 5'-end 5'-phospho-2'-deoxyribonucleoside-DNA + H(+)</text>
        <dbReference type="Rhea" id="RHEA:76255"/>
        <dbReference type="Rhea" id="RHEA-COMP:13180"/>
        <dbReference type="Rhea" id="RHEA-COMP:18657"/>
        <dbReference type="ChEBI" id="CHEBI:15378"/>
        <dbReference type="ChEBI" id="CHEBI:136412"/>
        <dbReference type="ChEBI" id="CHEBI:195194"/>
        <dbReference type="ChEBI" id="CHEBI:195195"/>
    </reaction>
</comment>
<dbReference type="SMART" id="SM00278">
    <property type="entry name" value="HhH1"/>
    <property type="match status" value="3"/>
</dbReference>
<evidence type="ECO:0000256" key="12">
    <source>
        <dbReference type="ARBA" id="ARBA00022843"/>
    </source>
</evidence>
<comment type="catalytic activity">
    <reaction evidence="18">
        <text>2'-deoxyribonucleotide-(2'-deoxyribose 5'-phosphate)-2'-deoxyribonucleotide-DNA = a 3'-end 2'-deoxyribonucleotide-(2,3-dehydro-2,3-deoxyribose 5'-phosphate)-DNA + a 5'-end 5'-phospho-2'-deoxyribonucleoside-DNA + H(+)</text>
        <dbReference type="Rhea" id="RHEA:66592"/>
        <dbReference type="Rhea" id="RHEA-COMP:13180"/>
        <dbReference type="Rhea" id="RHEA-COMP:16897"/>
        <dbReference type="Rhea" id="RHEA-COMP:17067"/>
        <dbReference type="ChEBI" id="CHEBI:15378"/>
        <dbReference type="ChEBI" id="CHEBI:136412"/>
        <dbReference type="ChEBI" id="CHEBI:157695"/>
        <dbReference type="ChEBI" id="CHEBI:167181"/>
        <dbReference type="EC" id="4.2.99.18"/>
    </reaction>
</comment>
<dbReference type="EC" id="4.2.99.18" evidence="4"/>
<keyword evidence="15" id="KW-0234">DNA repair</keyword>
<evidence type="ECO:0000256" key="18">
    <source>
        <dbReference type="ARBA" id="ARBA00044632"/>
    </source>
</evidence>
<dbReference type="InterPro" id="IPR002054">
    <property type="entry name" value="DNA-dir_DNA_pol_X"/>
</dbReference>
<dbReference type="Pfam" id="PF02811">
    <property type="entry name" value="PHP"/>
    <property type="match status" value="1"/>
</dbReference>
<dbReference type="InterPro" id="IPR037160">
    <property type="entry name" value="DNA_Pol_thumb_sf"/>
</dbReference>
<evidence type="ECO:0000256" key="10">
    <source>
        <dbReference type="ARBA" id="ARBA00022705"/>
    </source>
</evidence>
<dbReference type="GO" id="GO:0042578">
    <property type="term" value="F:phosphoric ester hydrolase activity"/>
    <property type="evidence" value="ECO:0007669"/>
    <property type="project" value="TreeGrafter"/>
</dbReference>
<evidence type="ECO:0000256" key="21">
    <source>
        <dbReference type="ARBA" id="ARBA00049244"/>
    </source>
</evidence>
<dbReference type="GO" id="GO:0005829">
    <property type="term" value="C:cytosol"/>
    <property type="evidence" value="ECO:0007669"/>
    <property type="project" value="TreeGrafter"/>
</dbReference>
<name>A0A1B1K5R5_RHOOP</name>
<evidence type="ECO:0000259" key="23">
    <source>
        <dbReference type="SMART" id="SM00481"/>
    </source>
</evidence>
<dbReference type="InterPro" id="IPR010996">
    <property type="entry name" value="HHH_MUS81"/>
</dbReference>
<dbReference type="GO" id="GO:0140078">
    <property type="term" value="F:class I DNA-(apurinic or apyrimidinic site) endonuclease activity"/>
    <property type="evidence" value="ECO:0007669"/>
    <property type="project" value="UniProtKB-EC"/>
</dbReference>
<feature type="domain" description="Polymerase/histidinol phosphatase N-terminal" evidence="23">
    <location>
        <begin position="351"/>
        <end position="428"/>
    </location>
</feature>
<dbReference type="EMBL" id="CP009111">
    <property type="protein sequence ID" value="ANS27957.1"/>
    <property type="molecule type" value="Genomic_DNA"/>
</dbReference>
<reference evidence="25 26" key="1">
    <citation type="submission" date="2014-07" db="EMBL/GenBank/DDBJ databases">
        <authorList>
            <person name="Zhang J.E."/>
            <person name="Yang H."/>
            <person name="Guo J."/>
            <person name="Deng Z."/>
            <person name="Luo H."/>
            <person name="Luo M."/>
            <person name="Zhao B."/>
        </authorList>
    </citation>
    <scope>NUCLEOTIDE SEQUENCE [LARGE SCALE GENOMIC DNA]</scope>
    <source>
        <strain evidence="25 26">1CP</strain>
    </source>
</reference>
<dbReference type="InterPro" id="IPR002008">
    <property type="entry name" value="DNA_pol_X_beta-like"/>
</dbReference>
<dbReference type="SMART" id="SM00483">
    <property type="entry name" value="POLXc"/>
    <property type="match status" value="1"/>
</dbReference>
<evidence type="ECO:0000256" key="20">
    <source>
        <dbReference type="ARBA" id="ARBA00045548"/>
    </source>
</evidence>
<evidence type="ECO:0000256" key="3">
    <source>
        <dbReference type="ARBA" id="ARBA00012417"/>
    </source>
</evidence>
<keyword evidence="7" id="KW-0237">DNA synthesis</keyword>
<dbReference type="PANTHER" id="PTHR36928">
    <property type="entry name" value="PHOSPHATASE YCDX-RELATED"/>
    <property type="match status" value="1"/>
</dbReference>
<comment type="subcellular location">
    <subcellularLocation>
        <location evidence="2">Cytoplasm</location>
    </subcellularLocation>
</comment>
<dbReference type="Pfam" id="PF14520">
    <property type="entry name" value="HHH_5"/>
    <property type="match status" value="1"/>
</dbReference>
<evidence type="ECO:0000256" key="2">
    <source>
        <dbReference type="ARBA" id="ARBA00004496"/>
    </source>
</evidence>
<evidence type="ECO:0000256" key="14">
    <source>
        <dbReference type="ARBA" id="ARBA00023053"/>
    </source>
</evidence>
<keyword evidence="13" id="KW-0239">DNA-directed DNA polymerase</keyword>
<keyword evidence="10" id="KW-0235">DNA replication</keyword>
<dbReference type="SUPFAM" id="SSF81301">
    <property type="entry name" value="Nucleotidyltransferase"/>
    <property type="match status" value="1"/>
</dbReference>
<feature type="domain" description="Helix-hairpin-helix DNA-binding motif class 1" evidence="22">
    <location>
        <begin position="103"/>
        <end position="122"/>
    </location>
</feature>
<evidence type="ECO:0000256" key="1">
    <source>
        <dbReference type="ARBA" id="ARBA00001946"/>
    </source>
</evidence>
<proteinExistence type="predicted"/>
<comment type="catalytic activity">
    <reaction evidence="21">
        <text>DNA(n) + a 2'-deoxyribonucleoside 5'-triphosphate = DNA(n+1) + diphosphate</text>
        <dbReference type="Rhea" id="RHEA:22508"/>
        <dbReference type="Rhea" id="RHEA-COMP:17339"/>
        <dbReference type="Rhea" id="RHEA-COMP:17340"/>
        <dbReference type="ChEBI" id="CHEBI:33019"/>
        <dbReference type="ChEBI" id="CHEBI:61560"/>
        <dbReference type="ChEBI" id="CHEBI:173112"/>
        <dbReference type="EC" id="2.7.7.7"/>
    </reaction>
</comment>
<evidence type="ECO:0000256" key="9">
    <source>
        <dbReference type="ARBA" id="ARBA00022695"/>
    </source>
</evidence>
<evidence type="ECO:0000256" key="19">
    <source>
        <dbReference type="ARBA" id="ARBA00044678"/>
    </source>
</evidence>
<dbReference type="PIRSF" id="PIRSF005047">
    <property type="entry name" value="UCP005047_YshC"/>
    <property type="match status" value="1"/>
</dbReference>
<dbReference type="InterPro" id="IPR003583">
    <property type="entry name" value="Hlx-hairpin-Hlx_DNA-bd_motif"/>
</dbReference>
<dbReference type="SUPFAM" id="SSF47802">
    <property type="entry name" value="DNA polymerase beta, N-terminal domain-like"/>
    <property type="match status" value="1"/>
</dbReference>